<gene>
    <name evidence="1" type="ORF">ADH66_14160</name>
    <name evidence="2" type="ORF">I5Q82_04515</name>
</gene>
<dbReference type="EMBL" id="CP021422">
    <property type="protein sequence ID" value="ASB41704.1"/>
    <property type="molecule type" value="Genomic_DNA"/>
</dbReference>
<dbReference type="SUPFAM" id="SSF101386">
    <property type="entry name" value="all-alpha NTP pyrophosphatases"/>
    <property type="match status" value="1"/>
</dbReference>
<dbReference type="Proteomes" id="UP000596035">
    <property type="component" value="Chromosome"/>
</dbReference>
<evidence type="ECO:0000313" key="3">
    <source>
        <dbReference type="Proteomes" id="UP000196710"/>
    </source>
</evidence>
<proteinExistence type="predicted"/>
<evidence type="ECO:0000313" key="4">
    <source>
        <dbReference type="Proteomes" id="UP000596035"/>
    </source>
</evidence>
<dbReference type="EMBL" id="CP065321">
    <property type="protein sequence ID" value="QQR30966.1"/>
    <property type="molecule type" value="Genomic_DNA"/>
</dbReference>
<reference evidence="1" key="1">
    <citation type="journal article" date="2017" name="Genome Announc.">
        <title>High-Quality Whole-Genome Sequences of the Oligo-Mouse-Microbiota Bacterial Community.</title>
        <authorList>
            <person name="Garzetti D."/>
            <person name="Brugiroux S."/>
            <person name="Bunk B."/>
            <person name="Pukall R."/>
            <person name="McCoy K.D."/>
            <person name="Macpherson A.J."/>
            <person name="Stecher B."/>
        </authorList>
    </citation>
    <scope>NUCLEOTIDE SEQUENCE</scope>
    <source>
        <strain evidence="1">KB18</strain>
    </source>
</reference>
<evidence type="ECO:0000313" key="1">
    <source>
        <dbReference type="EMBL" id="ASB41704.1"/>
    </source>
</evidence>
<sequence length="108" mass="13040">MANFSFDDMQAIQKELQEKYFDKWGGLYPEKAVRMMLWMLCEAGEAAQVLKKVSTEDLLADTPQRKHFIEEMCDVMMYFNDVLLCYNITPEELEKVYREKHERNMKRW</sequence>
<reference evidence="3" key="2">
    <citation type="submission" date="2017-05" db="EMBL/GenBank/DDBJ databases">
        <title>Improved OligoMM genomes.</title>
        <authorList>
            <person name="Garzetti D."/>
        </authorList>
    </citation>
    <scope>NUCLEOTIDE SEQUENCE [LARGE SCALE GENOMIC DNA]</scope>
    <source>
        <strain evidence="3">KB18</strain>
    </source>
</reference>
<organism evidence="2 4">
    <name type="scientific">Acutalibacter muris</name>
    <dbReference type="NCBI Taxonomy" id="1796620"/>
    <lineage>
        <taxon>Bacteria</taxon>
        <taxon>Bacillati</taxon>
        <taxon>Bacillota</taxon>
        <taxon>Clostridia</taxon>
        <taxon>Eubacteriales</taxon>
        <taxon>Acutalibacteraceae</taxon>
        <taxon>Acutalibacter</taxon>
    </lineage>
</organism>
<dbReference type="Gene3D" id="1.10.287.1080">
    <property type="entry name" value="MazG-like"/>
    <property type="match status" value="1"/>
</dbReference>
<keyword evidence="3" id="KW-1185">Reference proteome</keyword>
<name>A0A1Z2XTC0_9FIRM</name>
<dbReference type="AlphaFoldDB" id="A0A1Z2XTC0"/>
<dbReference type="RefSeq" id="WP_066539408.1">
    <property type="nucleotide sequence ID" value="NZ_CAJTCQ010000005.1"/>
</dbReference>
<accession>A0A1Z2XTC0</accession>
<evidence type="ECO:0000313" key="2">
    <source>
        <dbReference type="EMBL" id="QQR30966.1"/>
    </source>
</evidence>
<reference evidence="2 4" key="3">
    <citation type="submission" date="2020-11" db="EMBL/GenBank/DDBJ databases">
        <title>Closed and high quality bacterial genomes of the OMM12 community.</title>
        <authorList>
            <person name="Marbouty M."/>
            <person name="Lamy-Besnier Q."/>
            <person name="Debarbieux L."/>
            <person name="Koszul R."/>
        </authorList>
    </citation>
    <scope>NUCLEOTIDE SEQUENCE [LARGE SCALE GENOMIC DNA]</scope>
    <source>
        <strain evidence="2 4">KB18</strain>
    </source>
</reference>
<dbReference type="KEGG" id="amur:ADH66_14160"/>
<protein>
    <submittedName>
        <fullName evidence="2">Nucleotide pyrophosphohydrolase</fullName>
    </submittedName>
</protein>
<dbReference type="Proteomes" id="UP000196710">
    <property type="component" value="Chromosome"/>
</dbReference>